<gene>
    <name evidence="3" type="ORF">E2558_08300</name>
</gene>
<dbReference type="InterPro" id="IPR016161">
    <property type="entry name" value="Ald_DH/histidinol_DH"/>
</dbReference>
<dbReference type="GO" id="GO:0003995">
    <property type="term" value="F:acyl-CoA dehydrogenase activity"/>
    <property type="evidence" value="ECO:0007669"/>
    <property type="project" value="InterPro"/>
</dbReference>
<protein>
    <recommendedName>
        <fullName evidence="2">Acyl-CoA reductase</fullName>
        <ecNumber evidence="2">1.2.1.50</ecNumber>
    </recommendedName>
</protein>
<accession>A0A4Z1B708</accession>
<dbReference type="AlphaFoldDB" id="A0A4Z1B708"/>
<evidence type="ECO:0000256" key="1">
    <source>
        <dbReference type="ARBA" id="ARBA00022857"/>
    </source>
</evidence>
<dbReference type="PIRSF" id="PIRSF009414">
    <property type="entry name" value="LuxC"/>
    <property type="match status" value="1"/>
</dbReference>
<organism evidence="3 4">
    <name type="scientific">Staphylococcus pragensis</name>
    <dbReference type="NCBI Taxonomy" id="1611836"/>
    <lineage>
        <taxon>Bacteria</taxon>
        <taxon>Bacillati</taxon>
        <taxon>Bacillota</taxon>
        <taxon>Bacilli</taxon>
        <taxon>Bacillales</taxon>
        <taxon>Staphylococcaceae</taxon>
        <taxon>Staphylococcus</taxon>
    </lineage>
</organism>
<evidence type="ECO:0000256" key="2">
    <source>
        <dbReference type="PIRNR" id="PIRNR009414"/>
    </source>
</evidence>
<sequence length="477" mass="54738">MKLKVGHVPFIDSHELSYKEIKFQNYTALVPDLTKAQLEFVCSKIKENRINLQNYSTTKIINLIDTAIHIFLDSQSKWRKSIDEIIPQITGYSSEILKVGFTKYLTTFRKYELQQFISEDFYNPNILEQFVPNHKGGFSKAIAPDIITHIWSGNVPGLPLWSLISSLIVKSGSICKLPKSEPFIASWFVQLLTEIDPIIGNSIAIIYWPGGNTELEDIAINHSDIIMGYGNNEILNKISKRIPITKKFLSYGEKVGLAIVSPEALKSNKVQKNAKNLALEIMRYDQQGCYSPQMIFVQKSAQISPKNFAQMVSSALQQLEKQYPLRPLSLEESIERAQRIKEIETQSIFEDNLKLYKNQKSSWVVVYQENHLFYPTPLNRFIRIMPFNCINELVQLITPYRKYIQTIGIAGSKETVFDWCEKLSCTGVSRFTSLKSMTLPEEGWHHDGGFNLKDLVSYVDIEQDLLSDSENYVEYEI</sequence>
<dbReference type="SUPFAM" id="SSF53720">
    <property type="entry name" value="ALDH-like"/>
    <property type="match status" value="1"/>
</dbReference>
<comment type="catalytic activity">
    <reaction evidence="2">
        <text>a long-chain fatty aldehyde + NADP(+) + CoA = a long-chain fatty acyl-CoA + NADPH + H(+)</text>
        <dbReference type="Rhea" id="RHEA:15437"/>
        <dbReference type="ChEBI" id="CHEBI:15378"/>
        <dbReference type="ChEBI" id="CHEBI:17176"/>
        <dbReference type="ChEBI" id="CHEBI:57287"/>
        <dbReference type="ChEBI" id="CHEBI:57783"/>
        <dbReference type="ChEBI" id="CHEBI:58349"/>
        <dbReference type="ChEBI" id="CHEBI:83139"/>
        <dbReference type="EC" id="1.2.1.50"/>
    </reaction>
</comment>
<evidence type="ECO:0000313" key="3">
    <source>
        <dbReference type="EMBL" id="TGN26966.1"/>
    </source>
</evidence>
<keyword evidence="2" id="KW-0560">Oxidoreductase</keyword>
<dbReference type="InterPro" id="IPR008670">
    <property type="entry name" value="CoA_reduct_LuxC"/>
</dbReference>
<dbReference type="Pfam" id="PF05893">
    <property type="entry name" value="LuxC"/>
    <property type="match status" value="1"/>
</dbReference>
<dbReference type="EC" id="1.2.1.50" evidence="2"/>
<dbReference type="GO" id="GO:0008218">
    <property type="term" value="P:bioluminescence"/>
    <property type="evidence" value="ECO:0007669"/>
    <property type="project" value="InterPro"/>
</dbReference>
<dbReference type="Proteomes" id="UP000297459">
    <property type="component" value="Unassembled WGS sequence"/>
</dbReference>
<name>A0A4Z1B708_9STAP</name>
<dbReference type="RefSeq" id="WP_126564732.1">
    <property type="nucleotide sequence ID" value="NZ_BMCY01000003.1"/>
</dbReference>
<evidence type="ECO:0000313" key="4">
    <source>
        <dbReference type="Proteomes" id="UP000297459"/>
    </source>
</evidence>
<proteinExistence type="inferred from homology"/>
<keyword evidence="4" id="KW-1185">Reference proteome</keyword>
<comment type="similarity">
    <text evidence="2">Belongs to the LuxC family.</text>
</comment>
<reference evidence="3 4" key="1">
    <citation type="submission" date="2019-04" db="EMBL/GenBank/DDBJ databases">
        <title>Genomic characterization of Staphylococcus petrasii strains.</title>
        <authorList>
            <person name="Vrbovska V."/>
            <person name="Kovarovic V."/>
            <person name="Maslanova I."/>
            <person name="Indrakova A."/>
            <person name="Petras P."/>
            <person name="Sedo O."/>
            <person name="Svec P."/>
            <person name="Fisarova L."/>
            <person name="Sedlacek I."/>
            <person name="Doskar J."/>
            <person name="Pantucek R."/>
        </authorList>
    </citation>
    <scope>NUCLEOTIDE SEQUENCE [LARGE SCALE GENOMIC DNA]</scope>
    <source>
        <strain evidence="3 4">CCM 8529</strain>
    </source>
</reference>
<dbReference type="GO" id="GO:0050062">
    <property type="term" value="F:long-chain-fatty-acyl-CoA reductase activity"/>
    <property type="evidence" value="ECO:0007669"/>
    <property type="project" value="UniProtKB-EC"/>
</dbReference>
<keyword evidence="1 2" id="KW-0521">NADP</keyword>
<dbReference type="EMBL" id="SRPJ01000003">
    <property type="protein sequence ID" value="TGN26966.1"/>
    <property type="molecule type" value="Genomic_DNA"/>
</dbReference>
<comment type="caution">
    <text evidence="3">The sequence shown here is derived from an EMBL/GenBank/DDBJ whole genome shotgun (WGS) entry which is preliminary data.</text>
</comment>
<dbReference type="CDD" id="cd07080">
    <property type="entry name" value="ALDH_Acyl-CoA-Red_LuxC"/>
    <property type="match status" value="1"/>
</dbReference>